<reference evidence="2 3" key="1">
    <citation type="submission" date="2024-09" db="EMBL/GenBank/DDBJ databases">
        <authorList>
            <person name="Sun Q."/>
            <person name="Mori K."/>
        </authorList>
    </citation>
    <scope>NUCLEOTIDE SEQUENCE [LARGE SCALE GENOMIC DNA]</scope>
    <source>
        <strain evidence="2 3">CCM 7659</strain>
    </source>
</reference>
<dbReference type="SUPFAM" id="SSF51695">
    <property type="entry name" value="PLC-like phosphodiesterases"/>
    <property type="match status" value="1"/>
</dbReference>
<feature type="domain" description="GP-PDE" evidence="1">
    <location>
        <begin position="17"/>
        <end position="263"/>
    </location>
</feature>
<dbReference type="PANTHER" id="PTHR46211">
    <property type="entry name" value="GLYCEROPHOSPHORYL DIESTER PHOSPHODIESTERASE"/>
    <property type="match status" value="1"/>
</dbReference>
<dbReference type="PROSITE" id="PS51704">
    <property type="entry name" value="GP_PDE"/>
    <property type="match status" value="1"/>
</dbReference>
<protein>
    <submittedName>
        <fullName evidence="2">Glycerophosphodiester phosphodiesterase family protein</fullName>
    </submittedName>
</protein>
<evidence type="ECO:0000259" key="1">
    <source>
        <dbReference type="PROSITE" id="PS51704"/>
    </source>
</evidence>
<dbReference type="PROSITE" id="PS50007">
    <property type="entry name" value="PIPLC_X_DOMAIN"/>
    <property type="match status" value="1"/>
</dbReference>
<gene>
    <name evidence="2" type="ORF">ACFFVD_04575</name>
</gene>
<dbReference type="EMBL" id="JBHMDY010000002">
    <property type="protein sequence ID" value="MFB9259070.1"/>
    <property type="molecule type" value="Genomic_DNA"/>
</dbReference>
<dbReference type="Proteomes" id="UP001589700">
    <property type="component" value="Unassembled WGS sequence"/>
</dbReference>
<organism evidence="2 3">
    <name type="scientific">Dietzia aerolata</name>
    <dbReference type="NCBI Taxonomy" id="595984"/>
    <lineage>
        <taxon>Bacteria</taxon>
        <taxon>Bacillati</taxon>
        <taxon>Actinomycetota</taxon>
        <taxon>Actinomycetes</taxon>
        <taxon>Mycobacteriales</taxon>
        <taxon>Dietziaceae</taxon>
        <taxon>Dietzia</taxon>
    </lineage>
</organism>
<dbReference type="RefSeq" id="WP_182631563.1">
    <property type="nucleotide sequence ID" value="NZ_JAALDM010000064.1"/>
</dbReference>
<name>A0ABV5JQ62_9ACTN</name>
<comment type="caution">
    <text evidence="2">The sequence shown here is derived from an EMBL/GenBank/DDBJ whole genome shotgun (WGS) entry which is preliminary data.</text>
</comment>
<evidence type="ECO:0000313" key="3">
    <source>
        <dbReference type="Proteomes" id="UP001589700"/>
    </source>
</evidence>
<dbReference type="Gene3D" id="3.20.20.190">
    <property type="entry name" value="Phosphatidylinositol (PI) phosphodiesterase"/>
    <property type="match status" value="1"/>
</dbReference>
<accession>A0ABV5JQ62</accession>
<dbReference type="PANTHER" id="PTHR46211:SF13">
    <property type="entry name" value="GLYCEROPHOSPHODIESTER PHOSPHODIESTERASE 1-RELATED"/>
    <property type="match status" value="1"/>
</dbReference>
<keyword evidence="3" id="KW-1185">Reference proteome</keyword>
<dbReference type="Pfam" id="PF03009">
    <property type="entry name" value="GDPD"/>
    <property type="match status" value="1"/>
</dbReference>
<sequence>MTVHATTHLPSPVPTRSGVVAHRGASAEFPELTLIAYQQALEQGAEALEVDVRLTADGVPVLLHDPRTTRVGDRDMWVHSSTLDQLSGLDVGSWHPIHRQPEPVLTLRSFLVLAEAYPHVKLFLETKHPVPSGGKVEVALRDELAYFGLDQPETFAESRAVMMSFSVMAVRRFRQLAPKVPAVQLRERRNVIKSWPAEGFGAQLMGPSIGAIRARPWLVEYWRSRGMGTYCWTVDDPADLLLCRDLGVDWVGTNVPSRALTVLDGPGRAGRNGGSVRPDADIGGARAVGAAGEAGAAGTAGTADAADAIG</sequence>
<dbReference type="InterPro" id="IPR030395">
    <property type="entry name" value="GP_PDE_dom"/>
</dbReference>
<proteinExistence type="predicted"/>
<dbReference type="InterPro" id="IPR017946">
    <property type="entry name" value="PLC-like_Pdiesterase_TIM-brl"/>
</dbReference>
<evidence type="ECO:0000313" key="2">
    <source>
        <dbReference type="EMBL" id="MFB9259070.1"/>
    </source>
</evidence>